<dbReference type="AlphaFoldDB" id="A0A160M7T8"/>
<protein>
    <submittedName>
        <fullName evidence="2">Uncharacterized protein</fullName>
    </submittedName>
</protein>
<accession>A0A160M7T8</accession>
<keyword evidence="1" id="KW-0175">Coiled coil</keyword>
<evidence type="ECO:0000313" key="2">
    <source>
        <dbReference type="EMBL" id="AND38354.1"/>
    </source>
</evidence>
<feature type="coiled-coil region" evidence="1">
    <location>
        <begin position="31"/>
        <end position="79"/>
    </location>
</feature>
<evidence type="ECO:0000256" key="1">
    <source>
        <dbReference type="SAM" id="Coils"/>
    </source>
</evidence>
<dbReference type="eggNOG" id="ENOG5030DPI">
    <property type="taxonomic scope" value="Bacteria"/>
</dbReference>
<dbReference type="KEGG" id="bon:A361_04225"/>
<name>A0A160M7T8_9BACI</name>
<organism evidence="2 3">
    <name type="scientific">Cytobacillus oceanisediminis 2691</name>
    <dbReference type="NCBI Taxonomy" id="1196031"/>
    <lineage>
        <taxon>Bacteria</taxon>
        <taxon>Bacillati</taxon>
        <taxon>Bacillota</taxon>
        <taxon>Bacilli</taxon>
        <taxon>Bacillales</taxon>
        <taxon>Bacillaceae</taxon>
        <taxon>Cytobacillus</taxon>
    </lineage>
</organism>
<sequence length="200" mass="23049">MKKNYITYAFAVLLMIAILAIMDGLNNSNAAEELRKERDRLAEKAASFEEEYENNAKMLDVARKETAELKKEIESLRSAIEYREFLAAIKTIESYKAAQSFKEANAFIARIDGLGYYAGERSGKCHCGFIFNGEGFEWIPNSVLDLKEFRIEQDKIRLTYQTAEEVTQDYQFVMAKAPGQYDSEEKWRVEEITLVEKVPH</sequence>
<evidence type="ECO:0000313" key="3">
    <source>
        <dbReference type="Proteomes" id="UP000077856"/>
    </source>
</evidence>
<dbReference type="Proteomes" id="UP000077856">
    <property type="component" value="Chromosome"/>
</dbReference>
<gene>
    <name evidence="2" type="ORF">A361_04225</name>
</gene>
<dbReference type="RefSeq" id="WP_019379439.1">
    <property type="nucleotide sequence ID" value="NZ_CP015506.1"/>
</dbReference>
<proteinExistence type="predicted"/>
<dbReference type="EMBL" id="CP015506">
    <property type="protein sequence ID" value="AND38354.1"/>
    <property type="molecule type" value="Genomic_DNA"/>
</dbReference>
<reference evidence="2 3" key="1">
    <citation type="submission" date="2016-04" db="EMBL/GenBank/DDBJ databases">
        <title>Complete genome sequence of Bacillus oceanisediminis strain 2691.</title>
        <authorList>
            <person name="Jeong H."/>
            <person name="Kim H.J."/>
            <person name="Lee D.-W."/>
        </authorList>
    </citation>
    <scope>NUCLEOTIDE SEQUENCE [LARGE SCALE GENOMIC DNA]</scope>
    <source>
        <strain evidence="2 3">2691</strain>
    </source>
</reference>